<dbReference type="InterPro" id="IPR043128">
    <property type="entry name" value="Rev_trsase/Diguanyl_cyclase"/>
</dbReference>
<dbReference type="InterPro" id="IPR050469">
    <property type="entry name" value="Diguanylate_Cyclase"/>
</dbReference>
<dbReference type="PROSITE" id="PS50887">
    <property type="entry name" value="GGDEF"/>
    <property type="match status" value="1"/>
</dbReference>
<dbReference type="InterPro" id="IPR029787">
    <property type="entry name" value="Nucleotide_cyclase"/>
</dbReference>
<dbReference type="CDD" id="cd01949">
    <property type="entry name" value="GGDEF"/>
    <property type="match status" value="1"/>
</dbReference>
<proteinExistence type="predicted"/>
<dbReference type="PANTHER" id="PTHR45138:SF9">
    <property type="entry name" value="DIGUANYLATE CYCLASE DGCM-RELATED"/>
    <property type="match status" value="1"/>
</dbReference>
<dbReference type="Proteomes" id="UP000642910">
    <property type="component" value="Unassembled WGS sequence"/>
</dbReference>
<evidence type="ECO:0000259" key="1">
    <source>
        <dbReference type="PROSITE" id="PS50887"/>
    </source>
</evidence>
<dbReference type="NCBIfam" id="TIGR00254">
    <property type="entry name" value="GGDEF"/>
    <property type="match status" value="1"/>
</dbReference>
<dbReference type="Gene3D" id="3.30.70.270">
    <property type="match status" value="1"/>
</dbReference>
<keyword evidence="3" id="KW-1185">Reference proteome</keyword>
<dbReference type="SUPFAM" id="SSF55073">
    <property type="entry name" value="Nucleotide cyclase"/>
    <property type="match status" value="1"/>
</dbReference>
<feature type="domain" description="GGDEF" evidence="1">
    <location>
        <begin position="208"/>
        <end position="334"/>
    </location>
</feature>
<dbReference type="EMBL" id="JADPKZ010000036">
    <property type="protein sequence ID" value="MBF8377382.1"/>
    <property type="molecule type" value="Genomic_DNA"/>
</dbReference>
<dbReference type="Pfam" id="PF00990">
    <property type="entry name" value="GGDEF"/>
    <property type="match status" value="1"/>
</dbReference>
<dbReference type="SMART" id="SM00267">
    <property type="entry name" value="GGDEF"/>
    <property type="match status" value="1"/>
</dbReference>
<reference evidence="2 3" key="1">
    <citation type="submission" date="2020-11" db="EMBL/GenBank/DDBJ databases">
        <title>Genomic insight of Alicyclobacillus mali FL 18 reveals a new arsenic-resistant strain, with potential in environmental biotechnology.</title>
        <authorList>
            <person name="Fiorentino G."/>
            <person name="Gallo G."/>
            <person name="Aulitto M."/>
        </authorList>
    </citation>
    <scope>NUCLEOTIDE SEQUENCE [LARGE SCALE GENOMIC DNA]</scope>
    <source>
        <strain evidence="2 3">FL 18</strain>
    </source>
</reference>
<protein>
    <submittedName>
        <fullName evidence="2">GGDEF domain-containing protein</fullName>
    </submittedName>
</protein>
<organism evidence="2 3">
    <name type="scientific">Alicyclobacillus mali</name>
    <name type="common">ex Roth et al. 2021</name>
    <dbReference type="NCBI Taxonomy" id="1123961"/>
    <lineage>
        <taxon>Bacteria</taxon>
        <taxon>Bacillati</taxon>
        <taxon>Bacillota</taxon>
        <taxon>Bacilli</taxon>
        <taxon>Bacillales</taxon>
        <taxon>Alicyclobacillaceae</taxon>
        <taxon>Alicyclobacillus</taxon>
    </lineage>
</organism>
<dbReference type="RefSeq" id="WP_067850996.1">
    <property type="nucleotide sequence ID" value="NZ_JADPKZ010000036.1"/>
</dbReference>
<dbReference type="InterPro" id="IPR000160">
    <property type="entry name" value="GGDEF_dom"/>
</dbReference>
<gene>
    <name evidence="2" type="ORF">IW967_05780</name>
</gene>
<evidence type="ECO:0000313" key="3">
    <source>
        <dbReference type="Proteomes" id="UP000642910"/>
    </source>
</evidence>
<dbReference type="SUPFAM" id="SSF55781">
    <property type="entry name" value="GAF domain-like"/>
    <property type="match status" value="1"/>
</dbReference>
<name>A0ABS0F251_9BACL</name>
<dbReference type="PANTHER" id="PTHR45138">
    <property type="entry name" value="REGULATORY COMPONENTS OF SENSORY TRANSDUCTION SYSTEM"/>
    <property type="match status" value="1"/>
</dbReference>
<evidence type="ECO:0000313" key="2">
    <source>
        <dbReference type="EMBL" id="MBF8377382.1"/>
    </source>
</evidence>
<accession>A0ABS0F251</accession>
<comment type="caution">
    <text evidence="2">The sequence shown here is derived from an EMBL/GenBank/DDBJ whole genome shotgun (WGS) entry which is preliminary data.</text>
</comment>
<sequence>MDAGALSSFFEHTRTWGRAQRGMELFQFAADALTHLASVDGGFFIYRKRGVETGGEPQPPAVYHTFGTFAEEPIAPCVEQLLRSSLTLDLPTGRWLLVEDIPQDDLRTWLASLSVLEFGVWPLYSREEVRGAMVVARTKAVVHLTWETSHALMEACSAQVSLALDMIMAIRIAEHASQRDLLTGAWNRLGIERRWPRVLDATRGADERHVIVGVVDIDHFKRINDTYGHPVGDRVLRVVAQALQEQAQPDELVGRIGGDEFIVIAWSDVPDWRPRMLAMQRAIREHSSGTCQVSVGGSVFGLDGDSLEACYTAADERLYENKRWRKQHGESPVS</sequence>